<accession>A0A0G1A8P0</accession>
<evidence type="ECO:0000256" key="2">
    <source>
        <dbReference type="ARBA" id="ARBA00022475"/>
    </source>
</evidence>
<comment type="subcellular location">
    <subcellularLocation>
        <location evidence="1">Cell membrane</location>
        <topology evidence="1">Multi-pass membrane protein</topology>
    </subcellularLocation>
</comment>
<evidence type="ECO:0000256" key="6">
    <source>
        <dbReference type="SAM" id="Phobius"/>
    </source>
</evidence>
<feature type="transmembrane region" description="Helical" evidence="6">
    <location>
        <begin position="118"/>
        <end position="137"/>
    </location>
</feature>
<evidence type="ECO:0000313" key="7">
    <source>
        <dbReference type="EMBL" id="KKS57407.1"/>
    </source>
</evidence>
<proteinExistence type="predicted"/>
<feature type="transmembrane region" description="Helical" evidence="6">
    <location>
        <begin position="397"/>
        <end position="418"/>
    </location>
</feature>
<feature type="transmembrane region" description="Helical" evidence="6">
    <location>
        <begin position="372"/>
        <end position="391"/>
    </location>
</feature>
<name>A0A0G1A8P0_9BACT</name>
<evidence type="ECO:0000256" key="4">
    <source>
        <dbReference type="ARBA" id="ARBA00022989"/>
    </source>
</evidence>
<protein>
    <submittedName>
        <fullName evidence="7">Polysaccharide biosynthesis protein</fullName>
    </submittedName>
</protein>
<feature type="transmembrane region" description="Helical" evidence="6">
    <location>
        <begin position="39"/>
        <end position="58"/>
    </location>
</feature>
<comment type="caution">
    <text evidence="7">The sequence shown here is derived from an EMBL/GenBank/DDBJ whole genome shotgun (WGS) entry which is preliminary data.</text>
</comment>
<feature type="transmembrane region" description="Helical" evidence="6">
    <location>
        <begin position="337"/>
        <end position="360"/>
    </location>
</feature>
<organism evidence="7 8">
    <name type="scientific">Candidatus Magasanikbacteria bacterium GW2011_GWA2_42_32</name>
    <dbReference type="NCBI Taxonomy" id="1619039"/>
    <lineage>
        <taxon>Bacteria</taxon>
        <taxon>Candidatus Magasanikiibacteriota</taxon>
    </lineage>
</organism>
<dbReference type="InterPro" id="IPR002797">
    <property type="entry name" value="Polysacc_synth"/>
</dbReference>
<feature type="transmembrane region" description="Helical" evidence="6">
    <location>
        <begin position="94"/>
        <end position="112"/>
    </location>
</feature>
<dbReference type="InterPro" id="IPR050833">
    <property type="entry name" value="Poly_Biosynth_Transport"/>
</dbReference>
<dbReference type="EMBL" id="LCDO01000001">
    <property type="protein sequence ID" value="KKS57407.1"/>
    <property type="molecule type" value="Genomic_DNA"/>
</dbReference>
<reference evidence="7 8" key="1">
    <citation type="journal article" date="2015" name="Nature">
        <title>rRNA introns, odd ribosomes, and small enigmatic genomes across a large radiation of phyla.</title>
        <authorList>
            <person name="Brown C.T."/>
            <person name="Hug L.A."/>
            <person name="Thomas B.C."/>
            <person name="Sharon I."/>
            <person name="Castelle C.J."/>
            <person name="Singh A."/>
            <person name="Wilkins M.J."/>
            <person name="Williams K.H."/>
            <person name="Banfield J.F."/>
        </authorList>
    </citation>
    <scope>NUCLEOTIDE SEQUENCE [LARGE SCALE GENOMIC DNA]</scope>
</reference>
<dbReference type="Pfam" id="PF01943">
    <property type="entry name" value="Polysacc_synt"/>
    <property type="match status" value="1"/>
</dbReference>
<feature type="transmembrane region" description="Helical" evidence="6">
    <location>
        <begin position="180"/>
        <end position="201"/>
    </location>
</feature>
<feature type="transmembrane region" description="Helical" evidence="6">
    <location>
        <begin position="149"/>
        <end position="174"/>
    </location>
</feature>
<evidence type="ECO:0000256" key="5">
    <source>
        <dbReference type="ARBA" id="ARBA00023136"/>
    </source>
</evidence>
<dbReference type="GO" id="GO:0005886">
    <property type="term" value="C:plasma membrane"/>
    <property type="evidence" value="ECO:0007669"/>
    <property type="project" value="UniProtKB-SubCell"/>
</dbReference>
<sequence length="460" mass="52102">MSLARKISQNTAIVYSQTLVTLVFGAASAFLIIRNLERYQFGLFSLAMSAVWMIIPWIDFGIGQVVSADVAGLLGLGDLPKVKRLLFGFYKTKLFLTFFATVGAVFVSYFFPDKFDQHFIFLFRVGSVIILTTSLLSMMLMTFESHSKFLFNSLAQIIESVLRFVFVLVLVVIFKMGSDGAMLSYIASTGLAALIMLPLFFKMLASLKGVVASPEPMFKNLIRSHGKFQIFSQPLKSIADNLQIWIIGWLAGINAVAIYQVAIQIYNYIAMFASAAEGVLMPILSQELNRSREMGKFIIVRMSKYSFWFSSAIMVTAYLFVPWFITLLFGHKYDASILLFYIIFLALPLAGLSVPLRPAFFAAKGQKQLLKIHFLVTIILYPLAAILTFFLRDINGALGFAIIFPLAAFLSFILRVIAIRKFFGDLIFQLNVFFIFDKYDRDLMKRIWGVLKEKFLFFKL</sequence>
<evidence type="ECO:0000256" key="3">
    <source>
        <dbReference type="ARBA" id="ARBA00022692"/>
    </source>
</evidence>
<keyword evidence="2" id="KW-1003">Cell membrane</keyword>
<dbReference type="PANTHER" id="PTHR30250">
    <property type="entry name" value="PST FAMILY PREDICTED COLANIC ACID TRANSPORTER"/>
    <property type="match status" value="1"/>
</dbReference>
<feature type="transmembrane region" description="Helical" evidence="6">
    <location>
        <begin position="12"/>
        <end position="33"/>
    </location>
</feature>
<feature type="transmembrane region" description="Helical" evidence="6">
    <location>
        <begin position="305"/>
        <end position="325"/>
    </location>
</feature>
<feature type="transmembrane region" description="Helical" evidence="6">
    <location>
        <begin position="242"/>
        <end position="259"/>
    </location>
</feature>
<evidence type="ECO:0000313" key="8">
    <source>
        <dbReference type="Proteomes" id="UP000034837"/>
    </source>
</evidence>
<dbReference type="Proteomes" id="UP000034837">
    <property type="component" value="Unassembled WGS sequence"/>
</dbReference>
<dbReference type="PANTHER" id="PTHR30250:SF11">
    <property type="entry name" value="O-ANTIGEN TRANSPORTER-RELATED"/>
    <property type="match status" value="1"/>
</dbReference>
<keyword evidence="4 6" id="KW-1133">Transmembrane helix</keyword>
<keyword evidence="5 6" id="KW-0472">Membrane</keyword>
<dbReference type="AlphaFoldDB" id="A0A0G1A8P0"/>
<gene>
    <name evidence="7" type="ORF">UV20_C0001G0047</name>
</gene>
<keyword evidence="3 6" id="KW-0812">Transmembrane</keyword>
<evidence type="ECO:0000256" key="1">
    <source>
        <dbReference type="ARBA" id="ARBA00004651"/>
    </source>
</evidence>